<dbReference type="InterPro" id="IPR003615">
    <property type="entry name" value="HNH_nuc"/>
</dbReference>
<gene>
    <name evidence="2" type="ORF">UFOVP537_27</name>
</gene>
<protein>
    <submittedName>
        <fullName evidence="2">HNHc domain containing protein</fullName>
    </submittedName>
</protein>
<dbReference type="EMBL" id="LR796503">
    <property type="protein sequence ID" value="CAB4148821.1"/>
    <property type="molecule type" value="Genomic_DNA"/>
</dbReference>
<sequence>MRVLHGNISRKGIGISKKALGTGRWKKTRLAVLARDGYVCSYCGTHLDDNNATVDHIQSRVSGGDIFNLDNLTSACRRCNQSKGARSKPLFFRSGSTPPVFSGVPLPETVMTKPPSPFEKP</sequence>
<reference evidence="2" key="1">
    <citation type="submission" date="2020-04" db="EMBL/GenBank/DDBJ databases">
        <authorList>
            <person name="Chiriac C."/>
            <person name="Salcher M."/>
            <person name="Ghai R."/>
            <person name="Kavagutti S V."/>
        </authorList>
    </citation>
    <scope>NUCLEOTIDE SEQUENCE</scope>
</reference>
<dbReference type="InterPro" id="IPR002711">
    <property type="entry name" value="HNH"/>
</dbReference>
<accession>A0A6J5MS17</accession>
<evidence type="ECO:0000313" key="2">
    <source>
        <dbReference type="EMBL" id="CAB4148821.1"/>
    </source>
</evidence>
<dbReference type="GO" id="GO:0003676">
    <property type="term" value="F:nucleic acid binding"/>
    <property type="evidence" value="ECO:0007669"/>
    <property type="project" value="InterPro"/>
</dbReference>
<proteinExistence type="predicted"/>
<dbReference type="GO" id="GO:0004519">
    <property type="term" value="F:endonuclease activity"/>
    <property type="evidence" value="ECO:0007669"/>
    <property type="project" value="InterPro"/>
</dbReference>
<organism evidence="2">
    <name type="scientific">uncultured Caudovirales phage</name>
    <dbReference type="NCBI Taxonomy" id="2100421"/>
    <lineage>
        <taxon>Viruses</taxon>
        <taxon>Duplodnaviria</taxon>
        <taxon>Heunggongvirae</taxon>
        <taxon>Uroviricota</taxon>
        <taxon>Caudoviricetes</taxon>
        <taxon>Peduoviridae</taxon>
        <taxon>Maltschvirus</taxon>
        <taxon>Maltschvirus maltsch</taxon>
    </lineage>
</organism>
<dbReference type="GO" id="GO:0008270">
    <property type="term" value="F:zinc ion binding"/>
    <property type="evidence" value="ECO:0007669"/>
    <property type="project" value="InterPro"/>
</dbReference>
<dbReference type="Pfam" id="PF01844">
    <property type="entry name" value="HNH"/>
    <property type="match status" value="1"/>
</dbReference>
<dbReference type="Gene3D" id="1.10.30.50">
    <property type="match status" value="1"/>
</dbReference>
<dbReference type="CDD" id="cd00085">
    <property type="entry name" value="HNHc"/>
    <property type="match status" value="1"/>
</dbReference>
<dbReference type="PANTHER" id="PTHR33877">
    <property type="entry name" value="SLL1193 PROTEIN"/>
    <property type="match status" value="1"/>
</dbReference>
<evidence type="ECO:0000259" key="1">
    <source>
        <dbReference type="SMART" id="SM00507"/>
    </source>
</evidence>
<dbReference type="InterPro" id="IPR052892">
    <property type="entry name" value="NA-targeting_endonuclease"/>
</dbReference>
<dbReference type="SMART" id="SM00507">
    <property type="entry name" value="HNHc"/>
    <property type="match status" value="1"/>
</dbReference>
<feature type="domain" description="HNH nuclease" evidence="1">
    <location>
        <begin position="27"/>
        <end position="81"/>
    </location>
</feature>
<name>A0A6J5MS17_9CAUD</name>
<dbReference type="PANTHER" id="PTHR33877:SF2">
    <property type="entry name" value="OS07G0170200 PROTEIN"/>
    <property type="match status" value="1"/>
</dbReference>